<dbReference type="InterPro" id="IPR011990">
    <property type="entry name" value="TPR-like_helical_dom_sf"/>
</dbReference>
<evidence type="ECO:0000313" key="1">
    <source>
        <dbReference type="EMBL" id="MBE9078032.1"/>
    </source>
</evidence>
<name>A0A8J7A714_9CYAN</name>
<proteinExistence type="predicted"/>
<dbReference type="Proteomes" id="UP000636505">
    <property type="component" value="Unassembled WGS sequence"/>
</dbReference>
<keyword evidence="2" id="KW-1185">Reference proteome</keyword>
<organism evidence="1 2">
    <name type="scientific">Vasconcelosia minhoensis LEGE 07310</name>
    <dbReference type="NCBI Taxonomy" id="915328"/>
    <lineage>
        <taxon>Bacteria</taxon>
        <taxon>Bacillati</taxon>
        <taxon>Cyanobacteriota</taxon>
        <taxon>Cyanophyceae</taxon>
        <taxon>Nodosilineales</taxon>
        <taxon>Cymatolegaceae</taxon>
        <taxon>Vasconcelosia</taxon>
        <taxon>Vasconcelosia minhoensis</taxon>
    </lineage>
</organism>
<sequence length="192" mass="22362">MSRPNKILAFWFNDPDPQHHYGEFRQVWFKKDPNFDAQIRQRFLNDYEQAAAGQFASWQEQPRSCLALILLLDQFPRNLFRGRPRSFATDDQALAAAKSAIAHNFDRALIPIERNFLYLPFEHSERLAHQQQSVALFTVLANIAPELQHSLDYALKHRDVIAKFGRFPHRNAILSRQTTAEEDAYLQQHGGF</sequence>
<dbReference type="Gene3D" id="1.25.40.10">
    <property type="entry name" value="Tetratricopeptide repeat domain"/>
    <property type="match status" value="1"/>
</dbReference>
<accession>A0A8J7A714</accession>
<dbReference type="AlphaFoldDB" id="A0A8J7A714"/>
<evidence type="ECO:0000313" key="2">
    <source>
        <dbReference type="Proteomes" id="UP000636505"/>
    </source>
</evidence>
<reference evidence="1" key="1">
    <citation type="submission" date="2020-10" db="EMBL/GenBank/DDBJ databases">
        <authorList>
            <person name="Castelo-Branco R."/>
            <person name="Eusebio N."/>
            <person name="Adriana R."/>
            <person name="Vieira A."/>
            <person name="Brugerolle De Fraissinette N."/>
            <person name="Rezende De Castro R."/>
            <person name="Schneider M.P."/>
            <person name="Vasconcelos V."/>
            <person name="Leao P.N."/>
        </authorList>
    </citation>
    <scope>NUCLEOTIDE SEQUENCE</scope>
    <source>
        <strain evidence="1">LEGE 07310</strain>
    </source>
</reference>
<dbReference type="EMBL" id="JADEXG010000025">
    <property type="protein sequence ID" value="MBE9078032.1"/>
    <property type="molecule type" value="Genomic_DNA"/>
</dbReference>
<protein>
    <submittedName>
        <fullName evidence="1">DUF924 domain-containing protein</fullName>
    </submittedName>
</protein>
<dbReference type="RefSeq" id="WP_193907448.1">
    <property type="nucleotide sequence ID" value="NZ_JADEXG010000025.1"/>
</dbReference>
<dbReference type="InterPro" id="IPR010323">
    <property type="entry name" value="DUF924"/>
</dbReference>
<dbReference type="Gene3D" id="1.20.58.320">
    <property type="entry name" value="TPR-like"/>
    <property type="match status" value="1"/>
</dbReference>
<dbReference type="SUPFAM" id="SSF48452">
    <property type="entry name" value="TPR-like"/>
    <property type="match status" value="1"/>
</dbReference>
<comment type="caution">
    <text evidence="1">The sequence shown here is derived from an EMBL/GenBank/DDBJ whole genome shotgun (WGS) entry which is preliminary data.</text>
</comment>
<gene>
    <name evidence="1" type="ORF">IQ241_12130</name>
</gene>
<dbReference type="Pfam" id="PF06041">
    <property type="entry name" value="DUF924"/>
    <property type="match status" value="1"/>
</dbReference>